<dbReference type="InterPro" id="IPR020536">
    <property type="entry name" value="ThiI_AANH"/>
</dbReference>
<keyword evidence="2 8" id="KW-0820">tRNA-binding</keyword>
<dbReference type="EC" id="2.8.1.4" evidence="8"/>
<evidence type="ECO:0000313" key="10">
    <source>
        <dbReference type="EMBL" id="GGJ09155.1"/>
    </source>
</evidence>
<keyword evidence="4 8" id="KW-0547">Nucleotide-binding</keyword>
<dbReference type="Gene3D" id="3.40.50.620">
    <property type="entry name" value="HUPs"/>
    <property type="match status" value="1"/>
</dbReference>
<dbReference type="GO" id="GO:0009229">
    <property type="term" value="P:thiamine diphosphate biosynthetic process"/>
    <property type="evidence" value="ECO:0007669"/>
    <property type="project" value="UniProtKB-UniRule"/>
</dbReference>
<dbReference type="GO" id="GO:0052837">
    <property type="term" value="P:thiazole biosynthetic process"/>
    <property type="evidence" value="ECO:0007669"/>
    <property type="project" value="TreeGrafter"/>
</dbReference>
<comment type="function">
    <text evidence="8">Catalyzes the ATP-dependent transfer of a sulfur to tRNA to produce 4-thiouridine in position 8 of tRNAs, which functions as a near-UV photosensor. Also catalyzes the transfer of sulfur to the sulfur carrier protein ThiS, forming ThiS-thiocarboxylate. This is a step in the synthesis of thiazole, in the thiamine biosynthesis pathway. The sulfur is donated as persulfide by IscS.</text>
</comment>
<comment type="catalytic activity">
    <reaction evidence="8">
        <text>[ThiI sulfur-carrier protein]-S-sulfanyl-L-cysteine + a uridine in tRNA + 2 reduced [2Fe-2S]-[ferredoxin] + ATP + H(+) = [ThiI sulfur-carrier protein]-L-cysteine + a 4-thiouridine in tRNA + 2 oxidized [2Fe-2S]-[ferredoxin] + AMP + diphosphate</text>
        <dbReference type="Rhea" id="RHEA:24176"/>
        <dbReference type="Rhea" id="RHEA-COMP:10000"/>
        <dbReference type="Rhea" id="RHEA-COMP:10001"/>
        <dbReference type="Rhea" id="RHEA-COMP:13337"/>
        <dbReference type="Rhea" id="RHEA-COMP:13338"/>
        <dbReference type="Rhea" id="RHEA-COMP:13339"/>
        <dbReference type="Rhea" id="RHEA-COMP:13340"/>
        <dbReference type="ChEBI" id="CHEBI:15378"/>
        <dbReference type="ChEBI" id="CHEBI:29950"/>
        <dbReference type="ChEBI" id="CHEBI:30616"/>
        <dbReference type="ChEBI" id="CHEBI:33019"/>
        <dbReference type="ChEBI" id="CHEBI:33737"/>
        <dbReference type="ChEBI" id="CHEBI:33738"/>
        <dbReference type="ChEBI" id="CHEBI:61963"/>
        <dbReference type="ChEBI" id="CHEBI:65315"/>
        <dbReference type="ChEBI" id="CHEBI:136798"/>
        <dbReference type="ChEBI" id="CHEBI:456215"/>
        <dbReference type="EC" id="2.8.1.4"/>
    </reaction>
</comment>
<protein>
    <recommendedName>
        <fullName evidence="8">Probable tRNA sulfurtransferase</fullName>
        <ecNumber evidence="8">2.8.1.4</ecNumber>
    </recommendedName>
    <alternativeName>
        <fullName evidence="8">Sulfur carrier protein ThiS sulfurtransferase</fullName>
    </alternativeName>
    <alternativeName>
        <fullName evidence="8">Thiamine biosynthesis protein ThiI</fullName>
    </alternativeName>
    <alternativeName>
        <fullName evidence="8">tRNA 4-thiouridine synthase</fullName>
    </alternativeName>
</protein>
<comment type="pathway">
    <text evidence="8">Cofactor biosynthesis; thiamine diphosphate biosynthesis.</text>
</comment>
<proteinExistence type="inferred from homology"/>
<evidence type="ECO:0000256" key="5">
    <source>
        <dbReference type="ARBA" id="ARBA00022840"/>
    </source>
</evidence>
<gene>
    <name evidence="8" type="primary">thiI</name>
    <name evidence="10" type="ORF">GCM10008995_18780</name>
</gene>
<dbReference type="Proteomes" id="UP000653099">
    <property type="component" value="Unassembled WGS sequence"/>
</dbReference>
<comment type="caution">
    <text evidence="8">Lacks conserved residue(s) required for the propagation of feature annotation.</text>
</comment>
<dbReference type="InterPro" id="IPR003720">
    <property type="entry name" value="tRNA_STrfase"/>
</dbReference>
<dbReference type="Pfam" id="PF02926">
    <property type="entry name" value="THUMP"/>
    <property type="match status" value="1"/>
</dbReference>
<keyword evidence="11" id="KW-1185">Reference proteome</keyword>
<dbReference type="InterPro" id="IPR014729">
    <property type="entry name" value="Rossmann-like_a/b/a_fold"/>
</dbReference>
<dbReference type="GO" id="GO:0005524">
    <property type="term" value="F:ATP binding"/>
    <property type="evidence" value="ECO:0007669"/>
    <property type="project" value="UniProtKB-UniRule"/>
</dbReference>
<comment type="catalytic activity">
    <reaction evidence="8">
        <text>[ThiS sulfur-carrier protein]-C-terminal Gly-Gly-AMP + S-sulfanyl-L-cysteinyl-[cysteine desulfurase] + AH2 = [ThiS sulfur-carrier protein]-C-terminal-Gly-aminoethanethioate + L-cysteinyl-[cysteine desulfurase] + A + AMP + 2 H(+)</text>
        <dbReference type="Rhea" id="RHEA:43340"/>
        <dbReference type="Rhea" id="RHEA-COMP:12157"/>
        <dbReference type="Rhea" id="RHEA-COMP:12158"/>
        <dbReference type="Rhea" id="RHEA-COMP:12910"/>
        <dbReference type="Rhea" id="RHEA-COMP:19908"/>
        <dbReference type="ChEBI" id="CHEBI:13193"/>
        <dbReference type="ChEBI" id="CHEBI:15378"/>
        <dbReference type="ChEBI" id="CHEBI:17499"/>
        <dbReference type="ChEBI" id="CHEBI:29950"/>
        <dbReference type="ChEBI" id="CHEBI:61963"/>
        <dbReference type="ChEBI" id="CHEBI:90618"/>
        <dbReference type="ChEBI" id="CHEBI:232372"/>
        <dbReference type="ChEBI" id="CHEBI:456215"/>
    </reaction>
</comment>
<evidence type="ECO:0000259" key="9">
    <source>
        <dbReference type="PROSITE" id="PS51165"/>
    </source>
</evidence>
<dbReference type="GO" id="GO:0005829">
    <property type="term" value="C:cytosol"/>
    <property type="evidence" value="ECO:0007669"/>
    <property type="project" value="TreeGrafter"/>
</dbReference>
<organism evidence="10 11">
    <name type="scientific">Halobellus salinus</name>
    <dbReference type="NCBI Taxonomy" id="931585"/>
    <lineage>
        <taxon>Archaea</taxon>
        <taxon>Methanobacteriati</taxon>
        <taxon>Methanobacteriota</taxon>
        <taxon>Stenosarchaea group</taxon>
        <taxon>Halobacteria</taxon>
        <taxon>Halobacteriales</taxon>
        <taxon>Haloferacaceae</taxon>
        <taxon>Halobellus</taxon>
    </lineage>
</organism>
<name>A0A830EIT2_9EURY</name>
<evidence type="ECO:0000256" key="6">
    <source>
        <dbReference type="ARBA" id="ARBA00022884"/>
    </source>
</evidence>
<dbReference type="PROSITE" id="PS51165">
    <property type="entry name" value="THUMP"/>
    <property type="match status" value="1"/>
</dbReference>
<feature type="domain" description="THUMP" evidence="9">
    <location>
        <begin position="69"/>
        <end position="176"/>
    </location>
</feature>
<evidence type="ECO:0000256" key="1">
    <source>
        <dbReference type="ARBA" id="ARBA00022490"/>
    </source>
</evidence>
<dbReference type="Gene3D" id="3.30.2130.30">
    <property type="match status" value="1"/>
</dbReference>
<keyword evidence="3 8" id="KW-0808">Transferase</keyword>
<evidence type="ECO:0000256" key="2">
    <source>
        <dbReference type="ARBA" id="ARBA00022555"/>
    </source>
</evidence>
<dbReference type="InterPro" id="IPR050102">
    <property type="entry name" value="tRNA_sulfurtransferase_ThiI"/>
</dbReference>
<dbReference type="GO" id="GO:0000049">
    <property type="term" value="F:tRNA binding"/>
    <property type="evidence" value="ECO:0007669"/>
    <property type="project" value="UniProtKB-UniRule"/>
</dbReference>
<reference evidence="10" key="1">
    <citation type="journal article" date="2014" name="Int. J. Syst. Evol. Microbiol.">
        <title>Complete genome sequence of Corynebacterium casei LMG S-19264T (=DSM 44701T), isolated from a smear-ripened cheese.</title>
        <authorList>
            <consortium name="US DOE Joint Genome Institute (JGI-PGF)"/>
            <person name="Walter F."/>
            <person name="Albersmeier A."/>
            <person name="Kalinowski J."/>
            <person name="Ruckert C."/>
        </authorList>
    </citation>
    <scope>NUCLEOTIDE SEQUENCE</scope>
    <source>
        <strain evidence="10">JCM 14359</strain>
    </source>
</reference>
<dbReference type="PANTHER" id="PTHR43209:SF1">
    <property type="entry name" value="TRNA SULFURTRANSFERASE"/>
    <property type="match status" value="1"/>
</dbReference>
<dbReference type="SUPFAM" id="SSF52402">
    <property type="entry name" value="Adenine nucleotide alpha hydrolases-like"/>
    <property type="match status" value="1"/>
</dbReference>
<accession>A0A830EIT2</accession>
<dbReference type="SMART" id="SM00981">
    <property type="entry name" value="THUMP"/>
    <property type="match status" value="1"/>
</dbReference>
<reference evidence="10" key="2">
    <citation type="submission" date="2020-09" db="EMBL/GenBank/DDBJ databases">
        <authorList>
            <person name="Sun Q."/>
            <person name="Ohkuma M."/>
        </authorList>
    </citation>
    <scope>NUCLEOTIDE SEQUENCE</scope>
    <source>
        <strain evidence="10">JCM 14359</strain>
    </source>
</reference>
<evidence type="ECO:0000256" key="4">
    <source>
        <dbReference type="ARBA" id="ARBA00022741"/>
    </source>
</evidence>
<keyword evidence="5 8" id="KW-0067">ATP-binding</keyword>
<evidence type="ECO:0000256" key="7">
    <source>
        <dbReference type="ARBA" id="ARBA00022977"/>
    </source>
</evidence>
<dbReference type="HAMAP" id="MF_00021">
    <property type="entry name" value="ThiI"/>
    <property type="match status" value="1"/>
</dbReference>
<dbReference type="PANTHER" id="PTHR43209">
    <property type="entry name" value="TRNA SULFURTRANSFERASE"/>
    <property type="match status" value="1"/>
</dbReference>
<keyword evidence="1 8" id="KW-0963">Cytoplasm</keyword>
<feature type="binding site" evidence="8">
    <location>
        <position position="308"/>
    </location>
    <ligand>
        <name>ATP</name>
        <dbReference type="ChEBI" id="CHEBI:30616"/>
    </ligand>
</feature>
<dbReference type="GO" id="GO:0140741">
    <property type="term" value="F:tRNA-uracil-4 sulfurtransferase activity"/>
    <property type="evidence" value="ECO:0007669"/>
    <property type="project" value="UniProtKB-EC"/>
</dbReference>
<feature type="binding site" evidence="8">
    <location>
        <begin position="194"/>
        <end position="195"/>
    </location>
    <ligand>
        <name>ATP</name>
        <dbReference type="ChEBI" id="CHEBI:30616"/>
    </ligand>
</feature>
<dbReference type="InterPro" id="IPR004114">
    <property type="entry name" value="THUMP_dom"/>
</dbReference>
<keyword evidence="6 8" id="KW-0694">RNA-binding</keyword>
<evidence type="ECO:0000313" key="11">
    <source>
        <dbReference type="Proteomes" id="UP000653099"/>
    </source>
</evidence>
<feature type="binding site" evidence="8">
    <location>
        <position position="277"/>
    </location>
    <ligand>
        <name>ATP</name>
        <dbReference type="ChEBI" id="CHEBI:30616"/>
    </ligand>
</feature>
<dbReference type="EMBL" id="BMOC01000011">
    <property type="protein sequence ID" value="GGJ09155.1"/>
    <property type="molecule type" value="Genomic_DNA"/>
</dbReference>
<dbReference type="UniPathway" id="UPA00060"/>
<sequence>MSPNSADPLDPTNAVLLGHGDFGVKSSVVRARMAERVAADVDAALAAEGITADVERPWSRIVVRTDRPTAAARTAATIPGVGFARPAVATDPHLAAISDAADTLAAAGAHTPAETYAVDSDRVGPDGVHEFANADLKREVGRVVGAATGADVDLDDPDLTYRIEAREREAFVSVRRIEGPGGLPVGTQGRVAVLISGGIDSPVATWRLLRRGCTPVPVYVDLGDYGGADHRARAIEAVGTLAPRAPRADLRPRVVEGGPLIERVVAATHDTRMVSLRRVLVAAADGVADRADAHSLATGESVGQKSSQTGANLAVTDTASSRPVHRPLFAADKADIVSEARELGTYAGSTVPVGCERIAPAHPETNATPDGVVDAEPEGLLDAARAAGRNAEIVPV</sequence>
<feature type="binding site" evidence="8">
    <location>
        <position position="299"/>
    </location>
    <ligand>
        <name>ATP</name>
        <dbReference type="ChEBI" id="CHEBI:30616"/>
    </ligand>
</feature>
<dbReference type="GO" id="GO:0009228">
    <property type="term" value="P:thiamine biosynthetic process"/>
    <property type="evidence" value="ECO:0007669"/>
    <property type="project" value="UniProtKB-KW"/>
</dbReference>
<comment type="caution">
    <text evidence="10">The sequence shown here is derived from an EMBL/GenBank/DDBJ whole genome shotgun (WGS) entry which is preliminary data.</text>
</comment>
<dbReference type="Pfam" id="PF02568">
    <property type="entry name" value="ThiI"/>
    <property type="match status" value="1"/>
</dbReference>
<dbReference type="AlphaFoldDB" id="A0A830EIT2"/>
<dbReference type="SUPFAM" id="SSF143437">
    <property type="entry name" value="THUMP domain-like"/>
    <property type="match status" value="1"/>
</dbReference>
<evidence type="ECO:0000256" key="8">
    <source>
        <dbReference type="HAMAP-Rule" id="MF_00021"/>
    </source>
</evidence>
<dbReference type="RefSeq" id="WP_394354603.1">
    <property type="nucleotide sequence ID" value="NZ_BMOC01000011.1"/>
</dbReference>
<comment type="subcellular location">
    <subcellularLocation>
        <location evidence="8">Cytoplasm</location>
    </subcellularLocation>
</comment>
<dbReference type="GO" id="GO:0004810">
    <property type="term" value="F:CCA tRNA nucleotidyltransferase activity"/>
    <property type="evidence" value="ECO:0007669"/>
    <property type="project" value="InterPro"/>
</dbReference>
<comment type="similarity">
    <text evidence="8">Belongs to the ThiI family.</text>
</comment>
<keyword evidence="7 8" id="KW-0784">Thiamine biosynthesis</keyword>
<evidence type="ECO:0000256" key="3">
    <source>
        <dbReference type="ARBA" id="ARBA00022679"/>
    </source>
</evidence>
<dbReference type="GO" id="GO:0002937">
    <property type="term" value="P:tRNA 4-thiouridine biosynthesis"/>
    <property type="evidence" value="ECO:0007669"/>
    <property type="project" value="TreeGrafter"/>
</dbReference>